<dbReference type="PIRSF" id="PIRSF018427">
    <property type="entry name" value="Isopntndiph_ism"/>
    <property type="match status" value="1"/>
</dbReference>
<dbReference type="GO" id="GO:0004452">
    <property type="term" value="F:isopentenyl-diphosphate delta-isomerase activity"/>
    <property type="evidence" value="ECO:0007669"/>
    <property type="project" value="UniProtKB-EC"/>
</dbReference>
<evidence type="ECO:0000256" key="9">
    <source>
        <dbReference type="ARBA" id="ARBA00023235"/>
    </source>
</evidence>
<feature type="binding site" evidence="10">
    <location>
        <position position="36"/>
    </location>
    <ligand>
        <name>Mn(2+)</name>
        <dbReference type="ChEBI" id="CHEBI:29035"/>
    </ligand>
</feature>
<feature type="binding site" evidence="10">
    <location>
        <position position="124"/>
    </location>
    <ligand>
        <name>Mn(2+)</name>
        <dbReference type="ChEBI" id="CHEBI:29035"/>
    </ligand>
</feature>
<dbReference type="RefSeq" id="WP_387701459.1">
    <property type="nucleotide sequence ID" value="NZ_JBIAMX010000011.1"/>
</dbReference>
<evidence type="ECO:0000256" key="8">
    <source>
        <dbReference type="ARBA" id="ARBA00023229"/>
    </source>
</evidence>
<keyword evidence="9 10" id="KW-0413">Isomerase</keyword>
<comment type="subcellular location">
    <subcellularLocation>
        <location evidence="10">Cytoplasm</location>
    </subcellularLocation>
</comment>
<dbReference type="InterPro" id="IPR056375">
    <property type="entry name" value="Idi_bact"/>
</dbReference>
<feature type="active site" evidence="10">
    <location>
        <position position="78"/>
    </location>
</feature>
<comment type="caution">
    <text evidence="12">The sequence shown here is derived from an EMBL/GenBank/DDBJ whole genome shotgun (WGS) entry which is preliminary data.</text>
</comment>
<dbReference type="Pfam" id="PF00293">
    <property type="entry name" value="NUDIX"/>
    <property type="match status" value="1"/>
</dbReference>
<evidence type="ECO:0000256" key="4">
    <source>
        <dbReference type="ARBA" id="ARBA00022490"/>
    </source>
</evidence>
<evidence type="ECO:0000256" key="2">
    <source>
        <dbReference type="ARBA" id="ARBA00007579"/>
    </source>
</evidence>
<dbReference type="PANTHER" id="PTHR10885">
    <property type="entry name" value="ISOPENTENYL-DIPHOSPHATE DELTA-ISOMERASE"/>
    <property type="match status" value="1"/>
</dbReference>
<evidence type="ECO:0000313" key="12">
    <source>
        <dbReference type="EMBL" id="MFF0544968.1"/>
    </source>
</evidence>
<dbReference type="InterPro" id="IPR000086">
    <property type="entry name" value="NUDIX_hydrolase_dom"/>
</dbReference>
<evidence type="ECO:0000259" key="11">
    <source>
        <dbReference type="PROSITE" id="PS51462"/>
    </source>
</evidence>
<accession>A0ABW6PRD1</accession>
<comment type="catalytic activity">
    <reaction evidence="10">
        <text>isopentenyl diphosphate = dimethylallyl diphosphate</text>
        <dbReference type="Rhea" id="RHEA:23284"/>
        <dbReference type="ChEBI" id="CHEBI:57623"/>
        <dbReference type="ChEBI" id="CHEBI:128769"/>
        <dbReference type="EC" id="5.3.3.2"/>
    </reaction>
</comment>
<keyword evidence="5 10" id="KW-0479">Metal-binding</keyword>
<dbReference type="PROSITE" id="PS51462">
    <property type="entry name" value="NUDIX"/>
    <property type="match status" value="1"/>
</dbReference>
<keyword evidence="7 10" id="KW-0464">Manganese</keyword>
<proteinExistence type="inferred from homology"/>
<dbReference type="InterPro" id="IPR015797">
    <property type="entry name" value="NUDIX_hydrolase-like_dom_sf"/>
</dbReference>
<comment type="similarity">
    <text evidence="2 10">Belongs to the IPP isomerase type 1 family.</text>
</comment>
<dbReference type="InterPro" id="IPR011876">
    <property type="entry name" value="IsopentenylPP_isomerase_typ1"/>
</dbReference>
<dbReference type="Proteomes" id="UP001601444">
    <property type="component" value="Unassembled WGS sequence"/>
</dbReference>
<comment type="cofactor">
    <cofactor evidence="10">
        <name>Mg(2+)</name>
        <dbReference type="ChEBI" id="CHEBI:18420"/>
    </cofactor>
    <text evidence="10">Binds 1 Mg(2+) ion per subunit. The magnesium ion binds only when substrate is bound.</text>
</comment>
<gene>
    <name evidence="10 12" type="primary">idi</name>
    <name evidence="12" type="ORF">ACFYTF_19235</name>
</gene>
<dbReference type="CDD" id="cd02885">
    <property type="entry name" value="NUDIX_IPP_Isomerase"/>
    <property type="match status" value="1"/>
</dbReference>
<evidence type="ECO:0000256" key="7">
    <source>
        <dbReference type="ARBA" id="ARBA00023211"/>
    </source>
</evidence>
<feature type="binding site" evidence="10">
    <location>
        <position position="80"/>
    </location>
    <ligand>
        <name>Mn(2+)</name>
        <dbReference type="ChEBI" id="CHEBI:29035"/>
    </ligand>
</feature>
<evidence type="ECO:0000256" key="1">
    <source>
        <dbReference type="ARBA" id="ARBA00004826"/>
    </source>
</evidence>
<sequence length="192" mass="20649">MTDPRSGSSADREALPVELVDESGRSAGTLSVSLAHQPPGRLHRAFSVLLFDRAGRVLIQQRAAVKTRFPLQWANTCCGHPAPGQPVLEAGRVRLGEELGLTAELREAGTFTYRAGDPGTGRVEYEYDHVLVGTHTGPDPVPDPDEVAAFAWTDPAELAEAVRATPEQYTPWLAEVLDIAVRAYRTAGSAAH</sequence>
<dbReference type="Gene3D" id="3.90.79.10">
    <property type="entry name" value="Nucleoside Triphosphate Pyrophosphohydrolase"/>
    <property type="match status" value="1"/>
</dbReference>
<organism evidence="12 13">
    <name type="scientific">Nocardia thailandica</name>
    <dbReference type="NCBI Taxonomy" id="257275"/>
    <lineage>
        <taxon>Bacteria</taxon>
        <taxon>Bacillati</taxon>
        <taxon>Actinomycetota</taxon>
        <taxon>Actinomycetes</taxon>
        <taxon>Mycobacteriales</taxon>
        <taxon>Nocardiaceae</taxon>
        <taxon>Nocardia</taxon>
    </lineage>
</organism>
<dbReference type="SUPFAM" id="SSF55811">
    <property type="entry name" value="Nudix"/>
    <property type="match status" value="1"/>
</dbReference>
<comment type="pathway">
    <text evidence="1 10">Isoprenoid biosynthesis; dimethylallyl diphosphate biosynthesis; dimethylallyl diphosphate from isopentenyl diphosphate: step 1/1.</text>
</comment>
<evidence type="ECO:0000256" key="6">
    <source>
        <dbReference type="ARBA" id="ARBA00022842"/>
    </source>
</evidence>
<comment type="function">
    <text evidence="10">Catalyzes the 1,3-allylic rearrangement of the homoallylic substrate isopentenyl (IPP) to its highly electrophilic allylic isomer, dimethylallyl diphosphate (DMAPP).</text>
</comment>
<dbReference type="NCBIfam" id="NF002995">
    <property type="entry name" value="PRK03759.1"/>
    <property type="match status" value="1"/>
</dbReference>
<evidence type="ECO:0000256" key="10">
    <source>
        <dbReference type="HAMAP-Rule" id="MF_00202"/>
    </source>
</evidence>
<feature type="active site" evidence="10">
    <location>
        <position position="126"/>
    </location>
</feature>
<dbReference type="PANTHER" id="PTHR10885:SF0">
    <property type="entry name" value="ISOPENTENYL-DIPHOSPHATE DELTA-ISOMERASE"/>
    <property type="match status" value="1"/>
</dbReference>
<keyword evidence="8 10" id="KW-0414">Isoprene biosynthesis</keyword>
<evidence type="ECO:0000256" key="3">
    <source>
        <dbReference type="ARBA" id="ARBA00012057"/>
    </source>
</evidence>
<reference evidence="12 13" key="1">
    <citation type="submission" date="2024-10" db="EMBL/GenBank/DDBJ databases">
        <title>The Natural Products Discovery Center: Release of the First 8490 Sequenced Strains for Exploring Actinobacteria Biosynthetic Diversity.</title>
        <authorList>
            <person name="Kalkreuter E."/>
            <person name="Kautsar S.A."/>
            <person name="Yang D."/>
            <person name="Bader C.D."/>
            <person name="Teijaro C.N."/>
            <person name="Fluegel L."/>
            <person name="Davis C.M."/>
            <person name="Simpson J.R."/>
            <person name="Lauterbach L."/>
            <person name="Steele A.D."/>
            <person name="Gui C."/>
            <person name="Meng S."/>
            <person name="Li G."/>
            <person name="Viehrig K."/>
            <person name="Ye F."/>
            <person name="Su P."/>
            <person name="Kiefer A.F."/>
            <person name="Nichols A."/>
            <person name="Cepeda A.J."/>
            <person name="Yan W."/>
            <person name="Fan B."/>
            <person name="Jiang Y."/>
            <person name="Adhikari A."/>
            <person name="Zheng C.-J."/>
            <person name="Schuster L."/>
            <person name="Cowan T.M."/>
            <person name="Smanski M.J."/>
            <person name="Chevrette M.G."/>
            <person name="De Carvalho L.P.S."/>
            <person name="Shen B."/>
        </authorList>
    </citation>
    <scope>NUCLEOTIDE SEQUENCE [LARGE SCALE GENOMIC DNA]</scope>
    <source>
        <strain evidence="12 13">NPDC004045</strain>
    </source>
</reference>
<comment type="cofactor">
    <cofactor evidence="10">
        <name>Mn(2+)</name>
        <dbReference type="ChEBI" id="CHEBI:29035"/>
    </cofactor>
    <text evidence="10">Binds 1 Mn(2+) ion per subunit.</text>
</comment>
<feature type="binding site" evidence="10">
    <location>
        <position position="43"/>
    </location>
    <ligand>
        <name>Mn(2+)</name>
        <dbReference type="ChEBI" id="CHEBI:29035"/>
    </ligand>
</feature>
<protein>
    <recommendedName>
        <fullName evidence="3 10">Isopentenyl-diphosphate Delta-isomerase</fullName>
        <shortName evidence="10">IPP isomerase</shortName>
        <ecNumber evidence="3 10">5.3.3.2</ecNumber>
    </recommendedName>
    <alternativeName>
        <fullName evidence="10">IPP:DMAPP isomerase</fullName>
    </alternativeName>
    <alternativeName>
        <fullName evidence="10">Isopentenyl pyrophosphate isomerase</fullName>
    </alternativeName>
</protein>
<evidence type="ECO:0000313" key="13">
    <source>
        <dbReference type="Proteomes" id="UP001601444"/>
    </source>
</evidence>
<dbReference type="HAMAP" id="MF_00202">
    <property type="entry name" value="Idi"/>
    <property type="match status" value="1"/>
</dbReference>
<dbReference type="EC" id="5.3.3.2" evidence="3 10"/>
<keyword evidence="13" id="KW-1185">Reference proteome</keyword>
<feature type="binding site" evidence="10">
    <location>
        <position position="126"/>
    </location>
    <ligand>
        <name>Mn(2+)</name>
        <dbReference type="ChEBI" id="CHEBI:29035"/>
    </ligand>
</feature>
<feature type="domain" description="Nudix hydrolase" evidence="11">
    <location>
        <begin position="41"/>
        <end position="175"/>
    </location>
</feature>
<feature type="binding site" evidence="10">
    <location>
        <position position="98"/>
    </location>
    <ligand>
        <name>Mg(2+)</name>
        <dbReference type="ChEBI" id="CHEBI:18420"/>
    </ligand>
</feature>
<keyword evidence="6 10" id="KW-0460">Magnesium</keyword>
<keyword evidence="4 10" id="KW-0963">Cytoplasm</keyword>
<dbReference type="EMBL" id="JBIAMX010000011">
    <property type="protein sequence ID" value="MFF0544968.1"/>
    <property type="molecule type" value="Genomic_DNA"/>
</dbReference>
<evidence type="ECO:0000256" key="5">
    <source>
        <dbReference type="ARBA" id="ARBA00022723"/>
    </source>
</evidence>
<name>A0ABW6PRD1_9NOCA</name>
<dbReference type="NCBIfam" id="TIGR02150">
    <property type="entry name" value="IPP_isom_1"/>
    <property type="match status" value="1"/>
</dbReference>